<reference evidence="2" key="1">
    <citation type="submission" date="2020-09" db="EMBL/GenBank/DDBJ databases">
        <title>Whole genome shotgun sequence of Streptomyces xanthophaeus NBRC 12829.</title>
        <authorList>
            <person name="Komaki H."/>
            <person name="Tamura T."/>
        </authorList>
    </citation>
    <scope>NUCLEOTIDE SEQUENCE</scope>
    <source>
        <strain evidence="2">NBRC 12829</strain>
    </source>
</reference>
<dbReference type="SUPFAM" id="SSF51182">
    <property type="entry name" value="RmlC-like cupins"/>
    <property type="match status" value="1"/>
</dbReference>
<dbReference type="InterPro" id="IPR014710">
    <property type="entry name" value="RmlC-like_jellyroll"/>
</dbReference>
<keyword evidence="3" id="KW-1185">Reference proteome</keyword>
<feature type="domain" description="Cupin type-2" evidence="1">
    <location>
        <begin position="62"/>
        <end position="111"/>
    </location>
</feature>
<protein>
    <submittedName>
        <fullName evidence="2">Cupin</fullName>
    </submittedName>
</protein>
<accession>A0A919GZM6</accession>
<evidence type="ECO:0000313" key="2">
    <source>
        <dbReference type="EMBL" id="GHI87807.1"/>
    </source>
</evidence>
<sequence>MAGLVSKNFDKADETRPFGGGKGRLDLVETDGGAVGRGVFEPGWKWSEHIKPIAGTESCESAHTGYVVSGRMKIVMDDGDSLEIGTGDFIQVAPGHDAWVLGDEPCVVLDWTGYGRYAKPVSG</sequence>
<evidence type="ECO:0000313" key="3">
    <source>
        <dbReference type="Proteomes" id="UP000600026"/>
    </source>
</evidence>
<dbReference type="CDD" id="cd06990">
    <property type="entry name" value="cupin_DUF861"/>
    <property type="match status" value="1"/>
</dbReference>
<comment type="caution">
    <text evidence="2">The sequence shown here is derived from an EMBL/GenBank/DDBJ whole genome shotgun (WGS) entry which is preliminary data.</text>
</comment>
<dbReference type="InterPro" id="IPR011051">
    <property type="entry name" value="RmlC_Cupin_sf"/>
</dbReference>
<evidence type="ECO:0000259" key="1">
    <source>
        <dbReference type="Pfam" id="PF07883"/>
    </source>
</evidence>
<dbReference type="InterPro" id="IPR013096">
    <property type="entry name" value="Cupin_2"/>
</dbReference>
<name>A0A919GZM6_9ACTN</name>
<organism evidence="2 3">
    <name type="scientific">Streptomyces xanthophaeus</name>
    <dbReference type="NCBI Taxonomy" id="67385"/>
    <lineage>
        <taxon>Bacteria</taxon>
        <taxon>Bacillati</taxon>
        <taxon>Actinomycetota</taxon>
        <taxon>Actinomycetes</taxon>
        <taxon>Kitasatosporales</taxon>
        <taxon>Streptomycetaceae</taxon>
        <taxon>Streptomyces</taxon>
    </lineage>
</organism>
<dbReference type="Pfam" id="PF07883">
    <property type="entry name" value="Cupin_2"/>
    <property type="match status" value="1"/>
</dbReference>
<dbReference type="OrthoDB" id="161242at2"/>
<dbReference type="EMBL" id="BNEE01000006">
    <property type="protein sequence ID" value="GHI87807.1"/>
    <property type="molecule type" value="Genomic_DNA"/>
</dbReference>
<gene>
    <name evidence="2" type="ORF">Sxan_51710</name>
</gene>
<dbReference type="Gene3D" id="2.60.120.10">
    <property type="entry name" value="Jelly Rolls"/>
    <property type="match status" value="1"/>
</dbReference>
<dbReference type="AlphaFoldDB" id="A0A919GZM6"/>
<dbReference type="Proteomes" id="UP000600026">
    <property type="component" value="Unassembled WGS sequence"/>
</dbReference>
<proteinExistence type="predicted"/>
<dbReference type="RefSeq" id="WP_031144634.1">
    <property type="nucleotide sequence ID" value="NZ_BNEE01000006.1"/>
</dbReference>